<dbReference type="InterPro" id="IPR011335">
    <property type="entry name" value="Restrct_endonuc-II-like"/>
</dbReference>
<dbReference type="eggNOG" id="COG2887">
    <property type="taxonomic scope" value="Bacteria"/>
</dbReference>
<organism evidence="2 3">
    <name type="scientific">Haliangium ochraceum (strain DSM 14365 / JCM 11303 / SMP-2)</name>
    <dbReference type="NCBI Taxonomy" id="502025"/>
    <lineage>
        <taxon>Bacteria</taxon>
        <taxon>Pseudomonadati</taxon>
        <taxon>Myxococcota</taxon>
        <taxon>Polyangia</taxon>
        <taxon>Haliangiales</taxon>
        <taxon>Kofleriaceae</taxon>
        <taxon>Haliangium</taxon>
    </lineage>
</organism>
<dbReference type="STRING" id="502025.Hoch_0636"/>
<dbReference type="Proteomes" id="UP000001880">
    <property type="component" value="Chromosome"/>
</dbReference>
<evidence type="ECO:0000259" key="1">
    <source>
        <dbReference type="Pfam" id="PF12705"/>
    </source>
</evidence>
<accession>D0LLQ1</accession>
<dbReference type="KEGG" id="hoh:Hoch_0636"/>
<dbReference type="EMBL" id="CP001804">
    <property type="protein sequence ID" value="ACY13268.1"/>
    <property type="molecule type" value="Genomic_DNA"/>
</dbReference>
<dbReference type="HOGENOM" id="CLU_705779_0_0_7"/>
<protein>
    <recommendedName>
        <fullName evidence="1">PD-(D/E)XK endonuclease-like domain-containing protein</fullName>
    </recommendedName>
</protein>
<dbReference type="InterPro" id="IPR011604">
    <property type="entry name" value="PDDEXK-like_dom_sf"/>
</dbReference>
<dbReference type="Pfam" id="PF12705">
    <property type="entry name" value="PDDEXK_1"/>
    <property type="match status" value="1"/>
</dbReference>
<dbReference type="Gene3D" id="3.90.320.10">
    <property type="match status" value="1"/>
</dbReference>
<evidence type="ECO:0000313" key="3">
    <source>
        <dbReference type="Proteomes" id="UP000001880"/>
    </source>
</evidence>
<proteinExistence type="predicted"/>
<dbReference type="InterPro" id="IPR038726">
    <property type="entry name" value="PDDEXK_AddAB-type"/>
</dbReference>
<dbReference type="OrthoDB" id="5384183at2"/>
<evidence type="ECO:0000313" key="2">
    <source>
        <dbReference type="EMBL" id="ACY13268.1"/>
    </source>
</evidence>
<feature type="domain" description="PD-(D/E)XK endonuclease-like" evidence="1">
    <location>
        <begin position="3"/>
        <end position="238"/>
    </location>
</feature>
<dbReference type="SUPFAM" id="SSF52980">
    <property type="entry name" value="Restriction endonuclease-like"/>
    <property type="match status" value="1"/>
</dbReference>
<dbReference type="RefSeq" id="WP_012825895.1">
    <property type="nucleotide sequence ID" value="NC_013440.1"/>
</dbReference>
<gene>
    <name evidence="2" type="ordered locus">Hoch_0636</name>
</gene>
<dbReference type="AlphaFoldDB" id="D0LLQ1"/>
<reference evidence="2 3" key="1">
    <citation type="journal article" date="2010" name="Stand. Genomic Sci.">
        <title>Complete genome sequence of Haliangium ochraceum type strain (SMP-2).</title>
        <authorList>
            <consortium name="US DOE Joint Genome Institute (JGI-PGF)"/>
            <person name="Ivanova N."/>
            <person name="Daum C."/>
            <person name="Lang E."/>
            <person name="Abt B."/>
            <person name="Kopitz M."/>
            <person name="Saunders E."/>
            <person name="Lapidus A."/>
            <person name="Lucas S."/>
            <person name="Glavina Del Rio T."/>
            <person name="Nolan M."/>
            <person name="Tice H."/>
            <person name="Copeland A."/>
            <person name="Cheng J.F."/>
            <person name="Chen F."/>
            <person name="Bruce D."/>
            <person name="Goodwin L."/>
            <person name="Pitluck S."/>
            <person name="Mavromatis K."/>
            <person name="Pati A."/>
            <person name="Mikhailova N."/>
            <person name="Chen A."/>
            <person name="Palaniappan K."/>
            <person name="Land M."/>
            <person name="Hauser L."/>
            <person name="Chang Y.J."/>
            <person name="Jeffries C.D."/>
            <person name="Detter J.C."/>
            <person name="Brettin T."/>
            <person name="Rohde M."/>
            <person name="Goker M."/>
            <person name="Bristow J."/>
            <person name="Markowitz V."/>
            <person name="Eisen J.A."/>
            <person name="Hugenholtz P."/>
            <person name="Kyrpides N.C."/>
            <person name="Klenk H.P."/>
        </authorList>
    </citation>
    <scope>NUCLEOTIDE SEQUENCE [LARGE SCALE GENOMIC DNA]</scope>
    <source>
        <strain evidence="3">DSM 14365 / CIP 107738 / JCM 11303 / AJ 13395 / SMP-2</strain>
    </source>
</reference>
<keyword evidence="3" id="KW-1185">Reference proteome</keyword>
<sequence>MTRLSFSRLSRYEACPLSYKLHYLDKHEAGDSVPLAFGSAVHAALEHLVREHLAEERVGPLGAERAASLWQTAWTESDLAGLSLFREGLALVHRFVREQGVLDHLDVLAVEQEFRITVGGFEVLGYLDRVDRVDDETVDVVDYKTNRQLFTRDELDGSLQMSLYQLAAQSLWPWAKKVRLTFWMLRHGVQQRTERTSEDLEATKRYVATLGSAIDRATEFPARLNSNCTWCDHKQHCPAYAAALEGKRDVVCEDEGDLEAVAREREEVASLAKILYSRKSELERVLKAHLAEQDELVLGGVRYAMFHTRKREYPLASTLAVLARASGLSEDALLARIAGVDNKALDALLKELTPSLGRAQTQLLRTELEALASETHSPRLWARKVAS</sequence>
<name>D0LLQ1_HALO1</name>